<sequence>MCDFSRYGTLSEEWRTLEATLPPPANTTESYATLRDRHNTEREVLAREDFAPLAPRLVTKDYAIPTRDGATLAARTYQLKPDDVARDTATAPDGALPVYMHFHGGGFHVGTLASEDGICARIVVETGVLVLNINYRHTPEHTYPVPFHDAADAFKWLHANAALLGCDPARVVLGGISAGANLTASLLVARHLRLPGWEDLADLPEPLGQVLLTPCLYHYACSPRRLDAGLVAGGGSLRQCEDAPVLPVWKIRFFIELLKAPLPIDPEDYVLNPGNMPPEKAAGLPPATFGISGADPLRDEGLLFAKMLSERDVATNVNVFPGMPHAFRRYGAALLESAHWDEVMHGGIKWALSRPVPTGKFEVKDK</sequence>
<gene>
    <name evidence="3" type="ORF">C8A01DRAFT_20643</name>
</gene>
<organism evidence="3 4">
    <name type="scientific">Parachaetomium inaequale</name>
    <dbReference type="NCBI Taxonomy" id="2588326"/>
    <lineage>
        <taxon>Eukaryota</taxon>
        <taxon>Fungi</taxon>
        <taxon>Dikarya</taxon>
        <taxon>Ascomycota</taxon>
        <taxon>Pezizomycotina</taxon>
        <taxon>Sordariomycetes</taxon>
        <taxon>Sordariomycetidae</taxon>
        <taxon>Sordariales</taxon>
        <taxon>Chaetomiaceae</taxon>
        <taxon>Parachaetomium</taxon>
    </lineage>
</organism>
<protein>
    <submittedName>
        <fullName evidence="3">Alpha/Beta hydrolase protein</fullName>
    </submittedName>
</protein>
<dbReference type="InterPro" id="IPR029058">
    <property type="entry name" value="AB_hydrolase_fold"/>
</dbReference>
<dbReference type="AlphaFoldDB" id="A0AAN6P5R5"/>
<dbReference type="Gene3D" id="3.40.50.1820">
    <property type="entry name" value="alpha/beta hydrolase"/>
    <property type="match status" value="1"/>
</dbReference>
<name>A0AAN6P5R5_9PEZI</name>
<dbReference type="PANTHER" id="PTHR48081">
    <property type="entry name" value="AB HYDROLASE SUPERFAMILY PROTEIN C4A8.06C"/>
    <property type="match status" value="1"/>
</dbReference>
<dbReference type="Pfam" id="PF07859">
    <property type="entry name" value="Abhydrolase_3"/>
    <property type="match status" value="1"/>
</dbReference>
<evidence type="ECO:0000259" key="2">
    <source>
        <dbReference type="Pfam" id="PF07859"/>
    </source>
</evidence>
<dbReference type="EMBL" id="MU854629">
    <property type="protein sequence ID" value="KAK4032268.1"/>
    <property type="molecule type" value="Genomic_DNA"/>
</dbReference>
<keyword evidence="1 3" id="KW-0378">Hydrolase</keyword>
<dbReference type="SUPFAM" id="SSF53474">
    <property type="entry name" value="alpha/beta-Hydrolases"/>
    <property type="match status" value="1"/>
</dbReference>
<proteinExistence type="predicted"/>
<comment type="caution">
    <text evidence="3">The sequence shown here is derived from an EMBL/GenBank/DDBJ whole genome shotgun (WGS) entry which is preliminary data.</text>
</comment>
<feature type="domain" description="Alpha/beta hydrolase fold-3" evidence="2">
    <location>
        <begin position="100"/>
        <end position="327"/>
    </location>
</feature>
<accession>A0AAN6P5R5</accession>
<evidence type="ECO:0000313" key="3">
    <source>
        <dbReference type="EMBL" id="KAK4032268.1"/>
    </source>
</evidence>
<dbReference type="GO" id="GO:0016787">
    <property type="term" value="F:hydrolase activity"/>
    <property type="evidence" value="ECO:0007669"/>
    <property type="project" value="UniProtKB-KW"/>
</dbReference>
<dbReference type="InterPro" id="IPR050300">
    <property type="entry name" value="GDXG_lipolytic_enzyme"/>
</dbReference>
<evidence type="ECO:0000256" key="1">
    <source>
        <dbReference type="ARBA" id="ARBA00022801"/>
    </source>
</evidence>
<evidence type="ECO:0000313" key="4">
    <source>
        <dbReference type="Proteomes" id="UP001303115"/>
    </source>
</evidence>
<dbReference type="InterPro" id="IPR013094">
    <property type="entry name" value="AB_hydrolase_3"/>
</dbReference>
<dbReference type="Proteomes" id="UP001303115">
    <property type="component" value="Unassembled WGS sequence"/>
</dbReference>
<keyword evidence="4" id="KW-1185">Reference proteome</keyword>
<reference evidence="4" key="1">
    <citation type="journal article" date="2023" name="Mol. Phylogenet. Evol.">
        <title>Genome-scale phylogeny and comparative genomics of the fungal order Sordariales.</title>
        <authorList>
            <person name="Hensen N."/>
            <person name="Bonometti L."/>
            <person name="Westerberg I."/>
            <person name="Brannstrom I.O."/>
            <person name="Guillou S."/>
            <person name="Cros-Aarteil S."/>
            <person name="Calhoun S."/>
            <person name="Haridas S."/>
            <person name="Kuo A."/>
            <person name="Mondo S."/>
            <person name="Pangilinan J."/>
            <person name="Riley R."/>
            <person name="LaButti K."/>
            <person name="Andreopoulos B."/>
            <person name="Lipzen A."/>
            <person name="Chen C."/>
            <person name="Yan M."/>
            <person name="Daum C."/>
            <person name="Ng V."/>
            <person name="Clum A."/>
            <person name="Steindorff A."/>
            <person name="Ohm R.A."/>
            <person name="Martin F."/>
            <person name="Silar P."/>
            <person name="Natvig D.O."/>
            <person name="Lalanne C."/>
            <person name="Gautier V."/>
            <person name="Ament-Velasquez S.L."/>
            <person name="Kruys A."/>
            <person name="Hutchinson M.I."/>
            <person name="Powell A.J."/>
            <person name="Barry K."/>
            <person name="Miller A.N."/>
            <person name="Grigoriev I.V."/>
            <person name="Debuchy R."/>
            <person name="Gladieux P."/>
            <person name="Hiltunen Thoren M."/>
            <person name="Johannesson H."/>
        </authorList>
    </citation>
    <scope>NUCLEOTIDE SEQUENCE [LARGE SCALE GENOMIC DNA]</scope>
    <source>
        <strain evidence="4">CBS 284.82</strain>
    </source>
</reference>
<dbReference type="PANTHER" id="PTHR48081:SF8">
    <property type="entry name" value="ALPHA_BETA HYDROLASE FOLD-3 DOMAIN-CONTAINING PROTEIN-RELATED"/>
    <property type="match status" value="1"/>
</dbReference>